<name>A0ABV4HU52_9GAMM</name>
<protein>
    <submittedName>
        <fullName evidence="1">Uncharacterized protein</fullName>
    </submittedName>
</protein>
<keyword evidence="2" id="KW-1185">Reference proteome</keyword>
<evidence type="ECO:0000313" key="2">
    <source>
        <dbReference type="Proteomes" id="UP001566331"/>
    </source>
</evidence>
<dbReference type="RefSeq" id="WP_370563447.1">
    <property type="nucleotide sequence ID" value="NZ_JBFWIB010000004.1"/>
</dbReference>
<proteinExistence type="predicted"/>
<dbReference type="EMBL" id="JBFWIC010000031">
    <property type="protein sequence ID" value="MEZ0476289.1"/>
    <property type="molecule type" value="Genomic_DNA"/>
</dbReference>
<dbReference type="Proteomes" id="UP001566331">
    <property type="component" value="Unassembled WGS sequence"/>
</dbReference>
<gene>
    <name evidence="1" type="ORF">AB6713_16960</name>
</gene>
<accession>A0ABV4HU52</accession>
<reference evidence="1 2" key="1">
    <citation type="submission" date="2024-07" db="EMBL/GenBank/DDBJ databases">
        <title>Luteimonas salilacus sp. nov., isolated from the shore soil of Salt Lake in Tibet of China.</title>
        <authorList>
            <person name="Zhang X."/>
            <person name="Li A."/>
        </authorList>
    </citation>
    <scope>NUCLEOTIDE SEQUENCE [LARGE SCALE GENOMIC DNA]</scope>
    <source>
        <strain evidence="1 2">B3-2-R+30</strain>
    </source>
</reference>
<evidence type="ECO:0000313" key="1">
    <source>
        <dbReference type="EMBL" id="MEZ0476289.1"/>
    </source>
</evidence>
<organism evidence="1 2">
    <name type="scientific">Luteimonas salinilitoris</name>
    <dbReference type="NCBI Taxonomy" id="3237697"/>
    <lineage>
        <taxon>Bacteria</taxon>
        <taxon>Pseudomonadati</taxon>
        <taxon>Pseudomonadota</taxon>
        <taxon>Gammaproteobacteria</taxon>
        <taxon>Lysobacterales</taxon>
        <taxon>Lysobacteraceae</taxon>
        <taxon>Luteimonas</taxon>
    </lineage>
</organism>
<comment type="caution">
    <text evidence="1">The sequence shown here is derived from an EMBL/GenBank/DDBJ whole genome shotgun (WGS) entry which is preliminary data.</text>
</comment>
<sequence length="61" mass="6489">MALTGCGHTYTTINCVEGGPFGRHTQRHLADCLTRIAAWEDADALASAEANGLGPLQRVIH</sequence>